<dbReference type="EnsemblPlants" id="ORUFI02G31830.1">
    <property type="protein sequence ID" value="ORUFI02G31830.1"/>
    <property type="gene ID" value="ORUFI02G31830"/>
</dbReference>
<dbReference type="HOGENOM" id="CLU_2780320_0_0_1"/>
<keyword evidence="2" id="KW-1185">Reference proteome</keyword>
<dbReference type="Gramene" id="ORUFI02G31830.1">
    <property type="protein sequence ID" value="ORUFI02G31830.1"/>
    <property type="gene ID" value="ORUFI02G31830"/>
</dbReference>
<protein>
    <submittedName>
        <fullName evidence="1">Uncharacterized protein</fullName>
    </submittedName>
</protein>
<sequence length="69" mass="7933">MKKKLREIDIIYGDEDATTITSFDGERNGLWPIKTRPNWLQNFQSPGLPKWIVHESWGPTQPNPAQVGK</sequence>
<proteinExistence type="predicted"/>
<evidence type="ECO:0000313" key="1">
    <source>
        <dbReference type="EnsemblPlants" id="ORUFI02G31830.1"/>
    </source>
</evidence>
<name>A0A0E0NK37_ORYRU</name>
<dbReference type="AlphaFoldDB" id="A0A0E0NK37"/>
<reference evidence="2" key="1">
    <citation type="submission" date="2013-06" db="EMBL/GenBank/DDBJ databases">
        <authorList>
            <person name="Zhao Q."/>
        </authorList>
    </citation>
    <scope>NUCLEOTIDE SEQUENCE</scope>
    <source>
        <strain evidence="2">cv. W1943</strain>
    </source>
</reference>
<evidence type="ECO:0000313" key="2">
    <source>
        <dbReference type="Proteomes" id="UP000008022"/>
    </source>
</evidence>
<organism evidence="1 2">
    <name type="scientific">Oryza rufipogon</name>
    <name type="common">Brownbeard rice</name>
    <name type="synonym">Asian wild rice</name>
    <dbReference type="NCBI Taxonomy" id="4529"/>
    <lineage>
        <taxon>Eukaryota</taxon>
        <taxon>Viridiplantae</taxon>
        <taxon>Streptophyta</taxon>
        <taxon>Embryophyta</taxon>
        <taxon>Tracheophyta</taxon>
        <taxon>Spermatophyta</taxon>
        <taxon>Magnoliopsida</taxon>
        <taxon>Liliopsida</taxon>
        <taxon>Poales</taxon>
        <taxon>Poaceae</taxon>
        <taxon>BOP clade</taxon>
        <taxon>Oryzoideae</taxon>
        <taxon>Oryzeae</taxon>
        <taxon>Oryzinae</taxon>
        <taxon>Oryza</taxon>
    </lineage>
</organism>
<accession>A0A0E0NK37</accession>
<reference evidence="1" key="2">
    <citation type="submission" date="2015-06" db="UniProtKB">
        <authorList>
            <consortium name="EnsemblPlants"/>
        </authorList>
    </citation>
    <scope>IDENTIFICATION</scope>
</reference>
<dbReference type="Proteomes" id="UP000008022">
    <property type="component" value="Unassembled WGS sequence"/>
</dbReference>